<dbReference type="OrthoDB" id="4550567at2"/>
<dbReference type="InterPro" id="IPR036390">
    <property type="entry name" value="WH_DNA-bd_sf"/>
</dbReference>
<evidence type="ECO:0000313" key="1">
    <source>
        <dbReference type="EMBL" id="MBB5121217.1"/>
    </source>
</evidence>
<organism evidence="2 3">
    <name type="scientific">Streptomyces eurocidicus</name>
    <name type="common">Streptoverticillium eurocidicus</name>
    <dbReference type="NCBI Taxonomy" id="66423"/>
    <lineage>
        <taxon>Bacteria</taxon>
        <taxon>Bacillati</taxon>
        <taxon>Actinomycetota</taxon>
        <taxon>Actinomycetes</taxon>
        <taxon>Kitasatosporales</taxon>
        <taxon>Streptomycetaceae</taxon>
        <taxon>Streptomyces</taxon>
    </lineage>
</organism>
<dbReference type="Proteomes" id="UP000528608">
    <property type="component" value="Unassembled WGS sequence"/>
</dbReference>
<reference evidence="3" key="1">
    <citation type="submission" date="2015-07" db="EMBL/GenBank/DDBJ databases">
        <authorList>
            <person name="Graham D.E."/>
            <person name="Giannone R.J."/>
            <person name="Gulvik C.A."/>
            <person name="Hettich R.L."/>
            <person name="Klingeman D.M."/>
            <person name="Mahan K.M."/>
            <person name="Parry R.J."/>
            <person name="Spain J.C."/>
        </authorList>
    </citation>
    <scope>NUCLEOTIDE SEQUENCE [LARGE SCALE GENOMIC DNA]</scope>
    <source>
        <strain evidence="3">ATCC 27428</strain>
    </source>
</reference>
<reference evidence="2" key="2">
    <citation type="submission" date="2015-07" db="EMBL/GenBank/DDBJ databases">
        <authorList>
            <person name="Noorani M."/>
        </authorList>
    </citation>
    <scope>NUCLEOTIDE SEQUENCE [LARGE SCALE GENOMIC DNA]</scope>
    <source>
        <strain evidence="2">ATCC 27428</strain>
    </source>
</reference>
<dbReference type="Proteomes" id="UP000235945">
    <property type="component" value="Unassembled WGS sequence"/>
</dbReference>
<dbReference type="SUPFAM" id="SSF46785">
    <property type="entry name" value="Winged helix' DNA-binding domain"/>
    <property type="match status" value="1"/>
</dbReference>
<name>A0A2N8P2F8_STREU</name>
<accession>A0A2N8P2F8</accession>
<evidence type="ECO:0000313" key="4">
    <source>
        <dbReference type="Proteomes" id="UP000528608"/>
    </source>
</evidence>
<dbReference type="RefSeq" id="WP_102916536.1">
    <property type="nucleotide sequence ID" value="NZ_JACHJF010000016.1"/>
</dbReference>
<dbReference type="EMBL" id="JACHJF010000016">
    <property type="protein sequence ID" value="MBB5121217.1"/>
    <property type="molecule type" value="Genomic_DNA"/>
</dbReference>
<comment type="caution">
    <text evidence="2">The sequence shown here is derived from an EMBL/GenBank/DDBJ whole genome shotgun (WGS) entry which is preliminary data.</text>
</comment>
<proteinExistence type="predicted"/>
<dbReference type="InterPro" id="IPR036388">
    <property type="entry name" value="WH-like_DNA-bd_sf"/>
</dbReference>
<evidence type="ECO:0000313" key="2">
    <source>
        <dbReference type="EMBL" id="PNE35207.1"/>
    </source>
</evidence>
<gene>
    <name evidence="2" type="ORF">AF335_02190</name>
    <name evidence="1" type="ORF">FHS36_004669</name>
</gene>
<keyword evidence="3" id="KW-1185">Reference proteome</keyword>
<reference evidence="1 4" key="3">
    <citation type="submission" date="2020-08" db="EMBL/GenBank/DDBJ databases">
        <title>Genomic Encyclopedia of Type Strains, Phase III (KMG-III): the genomes of soil and plant-associated and newly described type strains.</title>
        <authorList>
            <person name="Whitman W."/>
        </authorList>
    </citation>
    <scope>NUCLEOTIDE SEQUENCE [LARGE SCALE GENOMIC DNA]</scope>
    <source>
        <strain evidence="1 4">CECT 3259</strain>
    </source>
</reference>
<protein>
    <submittedName>
        <fullName evidence="2">Uncharacterized protein</fullName>
    </submittedName>
</protein>
<dbReference type="EMBL" id="LGUI01000001">
    <property type="protein sequence ID" value="PNE35207.1"/>
    <property type="molecule type" value="Genomic_DNA"/>
</dbReference>
<evidence type="ECO:0000313" key="3">
    <source>
        <dbReference type="Proteomes" id="UP000235945"/>
    </source>
</evidence>
<dbReference type="Gene3D" id="1.10.10.10">
    <property type="entry name" value="Winged helix-like DNA-binding domain superfamily/Winged helix DNA-binding domain"/>
    <property type="match status" value="1"/>
</dbReference>
<sequence>MTTPTAPTEPAPPAALLAWKAYKSILAHVQSGLALTDVTQPMWWTLNHVSKAPTGLTRTEVRSRLKVYDMDPDLMLHAVDSLLHRGWLAAEGDVVVLTDAGREGMERVRETMAGVRAALHAGISDEEYGVAVAVLQRLIANAGGGA</sequence>
<dbReference type="AlphaFoldDB" id="A0A2N8P2F8"/>